<evidence type="ECO:0000313" key="2">
    <source>
        <dbReference type="EMBL" id="KAE9324043.1"/>
    </source>
</evidence>
<dbReference type="AlphaFoldDB" id="A0A6G0R904"/>
<name>A0A6G0R904_9STRA</name>
<dbReference type="PANTHER" id="PTHR33939:SF1">
    <property type="entry name" value="DUF4371 DOMAIN-CONTAINING PROTEIN"/>
    <property type="match status" value="1"/>
</dbReference>
<organism evidence="2 3">
    <name type="scientific">Phytophthora fragariae</name>
    <dbReference type="NCBI Taxonomy" id="53985"/>
    <lineage>
        <taxon>Eukaryota</taxon>
        <taxon>Sar</taxon>
        <taxon>Stramenopiles</taxon>
        <taxon>Oomycota</taxon>
        <taxon>Peronosporomycetes</taxon>
        <taxon>Peronosporales</taxon>
        <taxon>Peronosporaceae</taxon>
        <taxon>Phytophthora</taxon>
    </lineage>
</organism>
<dbReference type="Proteomes" id="UP000486351">
    <property type="component" value="Unassembled WGS sequence"/>
</dbReference>
<dbReference type="EMBL" id="QXFY01001228">
    <property type="protein sequence ID" value="KAE9324043.1"/>
    <property type="molecule type" value="Genomic_DNA"/>
</dbReference>
<protein>
    <submittedName>
        <fullName evidence="2">Uncharacterized protein</fullName>
    </submittedName>
</protein>
<feature type="compositionally biased region" description="Basic and acidic residues" evidence="1">
    <location>
        <begin position="64"/>
        <end position="78"/>
    </location>
</feature>
<evidence type="ECO:0000313" key="3">
    <source>
        <dbReference type="Proteomes" id="UP000486351"/>
    </source>
</evidence>
<dbReference type="InterPro" id="IPR036397">
    <property type="entry name" value="RNaseH_sf"/>
</dbReference>
<dbReference type="GO" id="GO:0003676">
    <property type="term" value="F:nucleic acid binding"/>
    <property type="evidence" value="ECO:0007669"/>
    <property type="project" value="InterPro"/>
</dbReference>
<evidence type="ECO:0000256" key="1">
    <source>
        <dbReference type="SAM" id="MobiDB-lite"/>
    </source>
</evidence>
<sequence length="272" mass="30845">MARGKPLTSQEKCMIVKAHTYFTKEENAGRSGDVETRERVALCLDFDEPHATKRSGQSKYSSPDLREENNSCEEHETPAETNVFSHIRGKHRNDLAGKENNVAFWATYLQKKMTNRDQNNNPVRPEVFLDESYVNVNHVANKTWSTEDKVRKSKSGKGPRIVMVAAGIVTCAAHTQDGSTTRSQDEIDGPFIKESIEDWNAASKKRKGDDSSDYHGNFDSEMFAKWFTNLCTTLRKDYGPCNIHMDGTSYHKRLTNHTPNKKWLKVISKPGS</sequence>
<dbReference type="Gene3D" id="3.30.420.10">
    <property type="entry name" value="Ribonuclease H-like superfamily/Ribonuclease H"/>
    <property type="match status" value="1"/>
</dbReference>
<accession>A0A6G0R904</accession>
<reference evidence="2 3" key="1">
    <citation type="submission" date="2018-09" db="EMBL/GenBank/DDBJ databases">
        <title>Genomic investigation of the strawberry pathogen Phytophthora fragariae indicates pathogenicity is determined by transcriptional variation in three key races.</title>
        <authorList>
            <person name="Adams T.M."/>
            <person name="Armitage A.D."/>
            <person name="Sobczyk M.K."/>
            <person name="Bates H.J."/>
            <person name="Dunwell J.M."/>
            <person name="Nellist C.F."/>
            <person name="Harrison R.J."/>
        </authorList>
    </citation>
    <scope>NUCLEOTIDE SEQUENCE [LARGE SCALE GENOMIC DNA]</scope>
    <source>
        <strain evidence="2 3">NOV-77</strain>
    </source>
</reference>
<gene>
    <name evidence="2" type="ORF">PF008_g17211</name>
</gene>
<feature type="region of interest" description="Disordered" evidence="1">
    <location>
        <begin position="51"/>
        <end position="78"/>
    </location>
</feature>
<proteinExistence type="predicted"/>
<comment type="caution">
    <text evidence="2">The sequence shown here is derived from an EMBL/GenBank/DDBJ whole genome shotgun (WGS) entry which is preliminary data.</text>
</comment>
<dbReference type="PANTHER" id="PTHR33939">
    <property type="entry name" value="PROTEIN CBG22215"/>
    <property type="match status" value="1"/>
</dbReference>